<dbReference type="EMBL" id="BAABIW010000004">
    <property type="protein sequence ID" value="GAA5017201.1"/>
    <property type="molecule type" value="Genomic_DNA"/>
</dbReference>
<sequence length="296" mass="30410">MRVRLGHGPGWVAAAACSVLLATGSLSACDADRAASARTNPGHASTSPDTTDVRVLQLNLCNSGRAACYSGGDAVDLAVGLVHDHRPDVVTLNEVCRDDVTVFERTMSAAHPAAAVAAAFAPAPDRLTHRPVTCRDGEDFGDGVLVAAPRSSQAATTGNRSRSGVYPVQDAADPEERVWVCIDVATRFAACTTHAASTDAAVALSQCRHLLTSVVQGAARAGTRIPLVLGADLNLPATGSPGVEACLPGGYQHTDDGGVQDVVVSPGAELRSRTVVDMEGTTDHPGLLVDVALPRP</sequence>
<evidence type="ECO:0000256" key="1">
    <source>
        <dbReference type="SAM" id="SignalP"/>
    </source>
</evidence>
<dbReference type="PROSITE" id="PS51257">
    <property type="entry name" value="PROKAR_LIPOPROTEIN"/>
    <property type="match status" value="1"/>
</dbReference>
<reference evidence="3" key="1">
    <citation type="journal article" date="2019" name="Int. J. Syst. Evol. Microbiol.">
        <title>The Global Catalogue of Microorganisms (GCM) 10K type strain sequencing project: providing services to taxonomists for standard genome sequencing and annotation.</title>
        <authorList>
            <consortium name="The Broad Institute Genomics Platform"/>
            <consortium name="The Broad Institute Genome Sequencing Center for Infectious Disease"/>
            <person name="Wu L."/>
            <person name="Ma J."/>
        </authorList>
    </citation>
    <scope>NUCLEOTIDE SEQUENCE [LARGE SCALE GENOMIC DNA]</scope>
    <source>
        <strain evidence="3">JCM 17687</strain>
    </source>
</reference>
<feature type="signal peptide" evidence="1">
    <location>
        <begin position="1"/>
        <end position="28"/>
    </location>
</feature>
<evidence type="ECO:0000313" key="2">
    <source>
        <dbReference type="EMBL" id="GAA5017201.1"/>
    </source>
</evidence>
<comment type="caution">
    <text evidence="2">The sequence shown here is derived from an EMBL/GenBank/DDBJ whole genome shotgun (WGS) entry which is preliminary data.</text>
</comment>
<dbReference type="RefSeq" id="WP_345505684.1">
    <property type="nucleotide sequence ID" value="NZ_BAABIW010000004.1"/>
</dbReference>
<organism evidence="2 3">
    <name type="scientific">Terrabacter aeriphilus</name>
    <dbReference type="NCBI Taxonomy" id="515662"/>
    <lineage>
        <taxon>Bacteria</taxon>
        <taxon>Bacillati</taxon>
        <taxon>Actinomycetota</taxon>
        <taxon>Actinomycetes</taxon>
        <taxon>Micrococcales</taxon>
        <taxon>Intrasporangiaceae</taxon>
        <taxon>Terrabacter</taxon>
    </lineage>
</organism>
<proteinExistence type="predicted"/>
<keyword evidence="3" id="KW-1185">Reference proteome</keyword>
<dbReference type="Proteomes" id="UP001500427">
    <property type="component" value="Unassembled WGS sequence"/>
</dbReference>
<dbReference type="SUPFAM" id="SSF56219">
    <property type="entry name" value="DNase I-like"/>
    <property type="match status" value="1"/>
</dbReference>
<dbReference type="Gene3D" id="3.60.10.10">
    <property type="entry name" value="Endonuclease/exonuclease/phosphatase"/>
    <property type="match status" value="1"/>
</dbReference>
<evidence type="ECO:0008006" key="4">
    <source>
        <dbReference type="Google" id="ProtNLM"/>
    </source>
</evidence>
<feature type="chain" id="PRO_5045120671" description="Endonuclease/exonuclease/phosphatase family protein" evidence="1">
    <location>
        <begin position="29"/>
        <end position="296"/>
    </location>
</feature>
<evidence type="ECO:0000313" key="3">
    <source>
        <dbReference type="Proteomes" id="UP001500427"/>
    </source>
</evidence>
<keyword evidence="1" id="KW-0732">Signal</keyword>
<gene>
    <name evidence="2" type="ORF">GCM10023258_03320</name>
</gene>
<name>A0ABP9J3Y1_9MICO</name>
<dbReference type="InterPro" id="IPR036691">
    <property type="entry name" value="Endo/exonu/phosph_ase_sf"/>
</dbReference>
<accession>A0ABP9J3Y1</accession>
<protein>
    <recommendedName>
        <fullName evidence="4">Endonuclease/exonuclease/phosphatase family protein</fullName>
    </recommendedName>
</protein>